<comment type="subcellular location">
    <subcellularLocation>
        <location evidence="1">Membrane</location>
    </subcellularLocation>
</comment>
<evidence type="ECO:0000256" key="5">
    <source>
        <dbReference type="SAM" id="MobiDB-lite"/>
    </source>
</evidence>
<dbReference type="OrthoDB" id="4822at2157"/>
<evidence type="ECO:0000256" key="2">
    <source>
        <dbReference type="ARBA" id="ARBA00022692"/>
    </source>
</evidence>
<protein>
    <submittedName>
        <fullName evidence="7">Signal peptidase, endoplasmic reticulum-type</fullName>
    </submittedName>
</protein>
<accession>A0A1G7PDF7</accession>
<dbReference type="InterPro" id="IPR001733">
    <property type="entry name" value="Peptidase_S26B"/>
</dbReference>
<feature type="compositionally biased region" description="Basic and acidic residues" evidence="5">
    <location>
        <begin position="90"/>
        <end position="113"/>
    </location>
</feature>
<keyword evidence="4 6" id="KW-0472">Membrane</keyword>
<dbReference type="AlphaFoldDB" id="A0A1G7PDF7"/>
<evidence type="ECO:0000256" key="6">
    <source>
        <dbReference type="SAM" id="Phobius"/>
    </source>
</evidence>
<evidence type="ECO:0000256" key="3">
    <source>
        <dbReference type="ARBA" id="ARBA00022989"/>
    </source>
</evidence>
<dbReference type="GO" id="GO:0004252">
    <property type="term" value="F:serine-type endopeptidase activity"/>
    <property type="evidence" value="ECO:0007669"/>
    <property type="project" value="InterPro"/>
</dbReference>
<keyword evidence="8" id="KW-1185">Reference proteome</keyword>
<dbReference type="Proteomes" id="UP000324020">
    <property type="component" value="Unassembled WGS sequence"/>
</dbReference>
<feature type="compositionally biased region" description="Basic and acidic residues" evidence="5">
    <location>
        <begin position="130"/>
        <end position="151"/>
    </location>
</feature>
<evidence type="ECO:0000313" key="8">
    <source>
        <dbReference type="Proteomes" id="UP000324020"/>
    </source>
</evidence>
<dbReference type="GO" id="GO:0006465">
    <property type="term" value="P:signal peptide processing"/>
    <property type="evidence" value="ECO:0007669"/>
    <property type="project" value="InterPro"/>
</dbReference>
<feature type="compositionally biased region" description="Basic and acidic residues" evidence="5">
    <location>
        <begin position="1"/>
        <end position="24"/>
    </location>
</feature>
<dbReference type="InterPro" id="IPR019533">
    <property type="entry name" value="Peptidase_S26"/>
</dbReference>
<reference evidence="7 8" key="1">
    <citation type="submission" date="2016-10" db="EMBL/GenBank/DDBJ databases">
        <authorList>
            <person name="Varghese N."/>
            <person name="Submissions S."/>
        </authorList>
    </citation>
    <scope>NUCLEOTIDE SEQUENCE [LARGE SCALE GENOMIC DNA]</scope>
    <source>
        <strain evidence="7 8">CGMCC 1.3527</strain>
    </source>
</reference>
<name>A0A1G7PDF7_9EURY</name>
<dbReference type="CDD" id="cd06530">
    <property type="entry name" value="S26_SPase_I"/>
    <property type="match status" value="1"/>
</dbReference>
<evidence type="ECO:0000256" key="4">
    <source>
        <dbReference type="ARBA" id="ARBA00023136"/>
    </source>
</evidence>
<feature type="compositionally biased region" description="Acidic residues" evidence="5">
    <location>
        <begin position="38"/>
        <end position="88"/>
    </location>
</feature>
<evidence type="ECO:0000313" key="7">
    <source>
        <dbReference type="EMBL" id="SDF84275.1"/>
    </source>
</evidence>
<feature type="region of interest" description="Disordered" evidence="5">
    <location>
        <begin position="1"/>
        <end position="167"/>
    </location>
</feature>
<proteinExistence type="predicted"/>
<gene>
    <name evidence="7" type="ORF">SAMN04488067_109129</name>
</gene>
<evidence type="ECO:0000256" key="1">
    <source>
        <dbReference type="ARBA" id="ARBA00004370"/>
    </source>
</evidence>
<keyword evidence="3 6" id="KW-1133">Transmembrane helix</keyword>
<sequence>MDESDRPTDTDGSADRDERNERESSGPPDGSKGADTDASAEELPAESAEEVPAESNEEVPAESDEEISAESDSDAPDGSSDDTSDSESEVGPRPESEHSDESGAANEDRRGPESAEEFPSAVENPTTADARSRAGDGRADAEGETTEKGDAVGEGWSEAPGAAQSGSDESLWYRFRHDRDGALMWIREMLTSVAVVLLIGLLLFGVSGVWPPMVAVESGSMEPNMQVGDLVFVTEPGQFAPDAAENGIGVVTHEVGQAVDYRSFGSYGSVVIYTPPGRTGSPIIHRAMFHVTEGENWYDRADEEYHNAVDCESLANCPAPHDGYVTLGDNNGAYDQASGLSPPVRAEWVNGVARVRVPYLGYIRLIATGQVELNEAISGAIGSALPTASPAPGASAPAA</sequence>
<dbReference type="GO" id="GO:0016020">
    <property type="term" value="C:membrane"/>
    <property type="evidence" value="ECO:0007669"/>
    <property type="project" value="UniProtKB-SubCell"/>
</dbReference>
<dbReference type="InterPro" id="IPR036286">
    <property type="entry name" value="LexA/Signal_pep-like_sf"/>
</dbReference>
<dbReference type="EMBL" id="FNBO01000009">
    <property type="protein sequence ID" value="SDF84275.1"/>
    <property type="molecule type" value="Genomic_DNA"/>
</dbReference>
<keyword evidence="2 6" id="KW-0812">Transmembrane</keyword>
<dbReference type="SUPFAM" id="SSF51306">
    <property type="entry name" value="LexA/Signal peptidase"/>
    <property type="match status" value="1"/>
</dbReference>
<dbReference type="PANTHER" id="PTHR10806:SF6">
    <property type="entry name" value="SIGNAL PEPTIDASE COMPLEX CATALYTIC SUBUNIT SEC11"/>
    <property type="match status" value="1"/>
</dbReference>
<dbReference type="PANTHER" id="PTHR10806">
    <property type="entry name" value="SIGNAL PEPTIDASE COMPLEX CATALYTIC SUBUNIT SEC11"/>
    <property type="match status" value="1"/>
</dbReference>
<organism evidence="7 8">
    <name type="scientific">Halorubrum xinjiangense</name>
    <dbReference type="NCBI Taxonomy" id="261291"/>
    <lineage>
        <taxon>Archaea</taxon>
        <taxon>Methanobacteriati</taxon>
        <taxon>Methanobacteriota</taxon>
        <taxon>Stenosarchaea group</taxon>
        <taxon>Halobacteria</taxon>
        <taxon>Halobacteriales</taxon>
        <taxon>Haloferacaceae</taxon>
        <taxon>Halorubrum</taxon>
    </lineage>
</organism>
<feature type="transmembrane region" description="Helical" evidence="6">
    <location>
        <begin position="189"/>
        <end position="210"/>
    </location>
</feature>
<dbReference type="RefSeq" id="WP_149799140.1">
    <property type="nucleotide sequence ID" value="NZ_FNBO01000009.1"/>
</dbReference>